<proteinExistence type="predicted"/>
<dbReference type="OrthoDB" id="9810303at2"/>
<accession>A0A1C0YVN9</accession>
<organism evidence="2 3">
    <name type="scientific">Caryophanon latum</name>
    <dbReference type="NCBI Taxonomy" id="33977"/>
    <lineage>
        <taxon>Bacteria</taxon>
        <taxon>Bacillati</taxon>
        <taxon>Bacillota</taxon>
        <taxon>Bacilli</taxon>
        <taxon>Bacillales</taxon>
        <taxon>Caryophanaceae</taxon>
        <taxon>Caryophanon</taxon>
    </lineage>
</organism>
<dbReference type="GO" id="GO:0006487">
    <property type="term" value="P:protein N-linked glycosylation"/>
    <property type="evidence" value="ECO:0007669"/>
    <property type="project" value="TreeGrafter"/>
</dbReference>
<dbReference type="InterPro" id="IPR001173">
    <property type="entry name" value="Glyco_trans_2-like"/>
</dbReference>
<name>A0A1C0YVN9_9BACL</name>
<dbReference type="EMBL" id="MATO01000030">
    <property type="protein sequence ID" value="OCS91223.1"/>
    <property type="molecule type" value="Genomic_DNA"/>
</dbReference>
<dbReference type="PANTHER" id="PTHR10859">
    <property type="entry name" value="GLYCOSYL TRANSFERASE"/>
    <property type="match status" value="1"/>
</dbReference>
<keyword evidence="3" id="KW-1185">Reference proteome</keyword>
<dbReference type="Proteomes" id="UP000093482">
    <property type="component" value="Unassembled WGS sequence"/>
</dbReference>
<comment type="caution">
    <text evidence="2">The sequence shown here is derived from an EMBL/GenBank/DDBJ whole genome shotgun (WGS) entry which is preliminary data.</text>
</comment>
<dbReference type="PANTHER" id="PTHR10859:SF114">
    <property type="entry name" value="DOLICHOL-PHOSPHATE MANNOSYLTRANSFERASE"/>
    <property type="match status" value="1"/>
</dbReference>
<dbReference type="InterPro" id="IPR029044">
    <property type="entry name" value="Nucleotide-diphossugar_trans"/>
</dbReference>
<dbReference type="RefSeq" id="WP_066463538.1">
    <property type="nucleotide sequence ID" value="NZ_MATO01000030.1"/>
</dbReference>
<gene>
    <name evidence="2" type="ORF">A6K76_09445</name>
</gene>
<dbReference type="AlphaFoldDB" id="A0A1C0YVN9"/>
<dbReference type="SUPFAM" id="SSF53448">
    <property type="entry name" value="Nucleotide-diphospho-sugar transferases"/>
    <property type="match status" value="1"/>
</dbReference>
<sequence length="232" mass="27039">MHQVVAILPVHNPTDNFEADIEQLLSLQFAQIVVVNDGSNARHYPLFERLQKMPNITLLTHREKLGKSAAVKTAVSYVQRHLPRCKGILLIGAYGQHKLRDIEQVLHVSRIYNDGIVLGVRSFRSRELPAFSRIGNFFVTLCFELRCKKRIVDVQTALRYIAMPHVSMLQRISGDQFDLDVYMLMEAVKRRVPLYEVYIGKANIKKNTFIQYDETFRFHNVGMKIWQYKYLQ</sequence>
<protein>
    <recommendedName>
        <fullName evidence="1">Glycosyltransferase 2-like domain-containing protein</fullName>
    </recommendedName>
</protein>
<evidence type="ECO:0000259" key="1">
    <source>
        <dbReference type="Pfam" id="PF00535"/>
    </source>
</evidence>
<evidence type="ECO:0000313" key="2">
    <source>
        <dbReference type="EMBL" id="OCS91223.1"/>
    </source>
</evidence>
<dbReference type="Pfam" id="PF00535">
    <property type="entry name" value="Glycos_transf_2"/>
    <property type="match status" value="1"/>
</dbReference>
<dbReference type="Gene3D" id="3.90.550.10">
    <property type="entry name" value="Spore Coat Polysaccharide Biosynthesis Protein SpsA, Chain A"/>
    <property type="match status" value="1"/>
</dbReference>
<feature type="domain" description="Glycosyltransferase 2-like" evidence="1">
    <location>
        <begin position="7"/>
        <end position="137"/>
    </location>
</feature>
<evidence type="ECO:0000313" key="3">
    <source>
        <dbReference type="Proteomes" id="UP000093482"/>
    </source>
</evidence>
<reference evidence="2 3" key="1">
    <citation type="submission" date="2016-07" db="EMBL/GenBank/DDBJ databases">
        <title>Caryophanon latum genome sequencing.</title>
        <authorList>
            <person name="Verma A."/>
            <person name="Pal Y."/>
            <person name="Krishnamurthi S."/>
        </authorList>
    </citation>
    <scope>NUCLEOTIDE SEQUENCE [LARGE SCALE GENOMIC DNA]</scope>
    <source>
        <strain evidence="2 3">DSM 14151</strain>
    </source>
</reference>